<dbReference type="EMBL" id="JACXAI010000015">
    <property type="protein sequence ID" value="MBD1381018.1"/>
    <property type="molecule type" value="Genomic_DNA"/>
</dbReference>
<evidence type="ECO:0000313" key="3">
    <source>
        <dbReference type="Proteomes" id="UP000626844"/>
    </source>
</evidence>
<comment type="caution">
    <text evidence="2">The sequence shown here is derived from an EMBL/GenBank/DDBJ whole genome shotgun (WGS) entry which is preliminary data.</text>
</comment>
<feature type="signal peptide" evidence="1">
    <location>
        <begin position="1"/>
        <end position="28"/>
    </location>
</feature>
<sequence>MKKIATSILATVVLIGSSATLLPPKTQAMEPVSPTVEKEVNPQVDYTTVSDSAKVISKESQVLLKEEVQGSGDHTAFVNVPDGPVYTWDYVGTTKGNNVFYNESRSWLSKALMAGISATIVGQIGTAFWAGVAGYAMGSVKLPKDKNYWWKVKKWMDSDSKYYYFKYEIKIYSNSSRTKLVDSYFTIERAS</sequence>
<dbReference type="Proteomes" id="UP000626844">
    <property type="component" value="Unassembled WGS sequence"/>
</dbReference>
<reference evidence="2" key="1">
    <citation type="submission" date="2020-09" db="EMBL/GenBank/DDBJ databases">
        <title>A novel bacterium of genus Bacillus, isolated from South China Sea.</title>
        <authorList>
            <person name="Huang H."/>
            <person name="Mo K."/>
            <person name="Hu Y."/>
        </authorList>
    </citation>
    <scope>NUCLEOTIDE SEQUENCE</scope>
    <source>
        <strain evidence="2">IB182487</strain>
    </source>
</reference>
<evidence type="ECO:0000256" key="1">
    <source>
        <dbReference type="SAM" id="SignalP"/>
    </source>
</evidence>
<proteinExistence type="predicted"/>
<evidence type="ECO:0000313" key="2">
    <source>
        <dbReference type="EMBL" id="MBD1381018.1"/>
    </source>
</evidence>
<keyword evidence="1" id="KW-0732">Signal</keyword>
<feature type="chain" id="PRO_5037450101" evidence="1">
    <location>
        <begin position="29"/>
        <end position="191"/>
    </location>
</feature>
<keyword evidence="3" id="KW-1185">Reference proteome</keyword>
<dbReference type="AlphaFoldDB" id="A0A926RWP4"/>
<organism evidence="2 3">
    <name type="scientific">Metabacillus arenae</name>
    <dbReference type="NCBI Taxonomy" id="2771434"/>
    <lineage>
        <taxon>Bacteria</taxon>
        <taxon>Bacillati</taxon>
        <taxon>Bacillota</taxon>
        <taxon>Bacilli</taxon>
        <taxon>Bacillales</taxon>
        <taxon>Bacillaceae</taxon>
        <taxon>Metabacillus</taxon>
    </lineage>
</organism>
<protein>
    <submittedName>
        <fullName evidence="2">Uncharacterized protein</fullName>
    </submittedName>
</protein>
<dbReference type="RefSeq" id="WP_191158619.1">
    <property type="nucleotide sequence ID" value="NZ_JACXAI010000015.1"/>
</dbReference>
<gene>
    <name evidence="2" type="ORF">IC621_12320</name>
</gene>
<accession>A0A926RWP4</accession>
<name>A0A926RWP4_9BACI</name>